<dbReference type="EMBL" id="JAGQNY010000008">
    <property type="protein sequence ID" value="MCA9302206.1"/>
    <property type="molecule type" value="Genomic_DNA"/>
</dbReference>
<dbReference type="Proteomes" id="UP000714817">
    <property type="component" value="Unassembled WGS sequence"/>
</dbReference>
<reference evidence="1" key="2">
    <citation type="journal article" date="2021" name="Microbiome">
        <title>Successional dynamics and alternative stable states in a saline activated sludge microbial community over 9 years.</title>
        <authorList>
            <person name="Wang Y."/>
            <person name="Ye J."/>
            <person name="Ju F."/>
            <person name="Liu L."/>
            <person name="Boyd J.A."/>
            <person name="Deng Y."/>
            <person name="Parks D.H."/>
            <person name="Jiang X."/>
            <person name="Yin X."/>
            <person name="Woodcroft B.J."/>
            <person name="Tyson G.W."/>
            <person name="Hugenholtz P."/>
            <person name="Polz M.F."/>
            <person name="Zhang T."/>
        </authorList>
    </citation>
    <scope>NUCLEOTIDE SEQUENCE</scope>
    <source>
        <strain evidence="1">HKST-UBA80</strain>
    </source>
</reference>
<reference evidence="1" key="1">
    <citation type="submission" date="2020-04" db="EMBL/GenBank/DDBJ databases">
        <authorList>
            <person name="Zhang T."/>
        </authorList>
    </citation>
    <scope>NUCLEOTIDE SEQUENCE</scope>
    <source>
        <strain evidence="1">HKST-UBA80</strain>
    </source>
</reference>
<evidence type="ECO:0000313" key="2">
    <source>
        <dbReference type="Proteomes" id="UP000714817"/>
    </source>
</evidence>
<protein>
    <submittedName>
        <fullName evidence="1">Uncharacterized protein</fullName>
    </submittedName>
</protein>
<comment type="caution">
    <text evidence="1">The sequence shown here is derived from an EMBL/GenBank/DDBJ whole genome shotgun (WGS) entry which is preliminary data.</text>
</comment>
<organism evidence="1 2">
    <name type="scientific">candidate division WWE3 bacterium</name>
    <dbReference type="NCBI Taxonomy" id="2053526"/>
    <lineage>
        <taxon>Bacteria</taxon>
        <taxon>Katanobacteria</taxon>
    </lineage>
</organism>
<gene>
    <name evidence="1" type="ORF">KDA10_02495</name>
</gene>
<sequence>MPKRYKPSGTDLVGKDKHAIDKMLSFNAPAYNEKETISIYNTLINSNVTNSNSRKNNNVEVK</sequence>
<accession>A0A955IW87</accession>
<name>A0A955IW87_UNCKA</name>
<proteinExistence type="predicted"/>
<dbReference type="AlphaFoldDB" id="A0A955IW87"/>
<evidence type="ECO:0000313" key="1">
    <source>
        <dbReference type="EMBL" id="MCA9302206.1"/>
    </source>
</evidence>